<sequence length="286" mass="30304">MLLSVLQANASVLDVDANLRTIDDAAQRASKAGAALLLTPELFPVGYAPLRIHAGMDPATLPGIRERLARIARTHGIGLVYSLPASAKEAHDDGAEPASAERRWHISATLLDASGKEILTYNKVHLFGEEEHKAFVGSQEPPAVVDFNGIRTSMLICYDVEFPEAVRAAAGRGAELLLVPTALSAGFDNVPQVLIRARALESQLHVAYANHSGHEDIYNFLGGSVVAGPDGSLLAAAGEGAALLFAEVGTEAVKAARAEVPYLKDRRPDLYATWEASPRRGFAGAP</sequence>
<dbReference type="EMBL" id="CP101185">
    <property type="protein sequence ID" value="UYV98784.1"/>
    <property type="molecule type" value="Genomic_DNA"/>
</dbReference>
<dbReference type="PANTHER" id="PTHR23088:SF27">
    <property type="entry name" value="DEAMINATED GLUTATHIONE AMIDASE"/>
    <property type="match status" value="1"/>
</dbReference>
<dbReference type="Proteomes" id="UP001163293">
    <property type="component" value="Chromosome"/>
</dbReference>
<name>A0AAX3ENX1_PAEUR</name>
<dbReference type="RefSeq" id="WP_069694828.1">
    <property type="nucleotide sequence ID" value="NZ_CP043010.1"/>
</dbReference>
<evidence type="ECO:0000313" key="4">
    <source>
        <dbReference type="Proteomes" id="UP001163293"/>
    </source>
</evidence>
<dbReference type="AlphaFoldDB" id="A0AAX3ENX1"/>
<organism evidence="3 4">
    <name type="scientific">Paenarthrobacter ureafaciens</name>
    <dbReference type="NCBI Taxonomy" id="37931"/>
    <lineage>
        <taxon>Bacteria</taxon>
        <taxon>Bacillati</taxon>
        <taxon>Actinomycetota</taxon>
        <taxon>Actinomycetes</taxon>
        <taxon>Micrococcales</taxon>
        <taxon>Micrococcaceae</taxon>
        <taxon>Paenarthrobacter</taxon>
    </lineage>
</organism>
<proteinExistence type="inferred from homology"/>
<evidence type="ECO:0000259" key="2">
    <source>
        <dbReference type="PROSITE" id="PS50263"/>
    </source>
</evidence>
<dbReference type="Gene3D" id="3.60.110.10">
    <property type="entry name" value="Carbon-nitrogen hydrolase"/>
    <property type="match status" value="1"/>
</dbReference>
<dbReference type="PROSITE" id="PS50263">
    <property type="entry name" value="CN_HYDROLASE"/>
    <property type="match status" value="1"/>
</dbReference>
<accession>A0AAX3ENX1</accession>
<gene>
    <name evidence="3" type="ORF">NL394_06095</name>
</gene>
<feature type="domain" description="CN hydrolase" evidence="2">
    <location>
        <begin position="1"/>
        <end position="250"/>
    </location>
</feature>
<evidence type="ECO:0000256" key="1">
    <source>
        <dbReference type="ARBA" id="ARBA00010613"/>
    </source>
</evidence>
<reference evidence="3" key="1">
    <citation type="submission" date="2022-07" db="EMBL/GenBank/DDBJ databases">
        <authorList>
            <person name="Wu T."/>
        </authorList>
    </citation>
    <scope>NUCLEOTIDE SEQUENCE</scope>
    <source>
        <strain evidence="3">SD-1</strain>
    </source>
</reference>
<comment type="similarity">
    <text evidence="1">Belongs to the carbon-nitrogen hydrolase superfamily. NIT1/NIT2 family.</text>
</comment>
<keyword evidence="4" id="KW-1185">Reference proteome</keyword>
<protein>
    <submittedName>
        <fullName evidence="3">Nitrilase</fullName>
    </submittedName>
</protein>
<dbReference type="PANTHER" id="PTHR23088">
    <property type="entry name" value="NITRILASE-RELATED"/>
    <property type="match status" value="1"/>
</dbReference>
<dbReference type="InterPro" id="IPR036526">
    <property type="entry name" value="C-N_Hydrolase_sf"/>
</dbReference>
<evidence type="ECO:0000313" key="3">
    <source>
        <dbReference type="EMBL" id="UYV98784.1"/>
    </source>
</evidence>
<dbReference type="SUPFAM" id="SSF56317">
    <property type="entry name" value="Carbon-nitrogen hydrolase"/>
    <property type="match status" value="1"/>
</dbReference>
<dbReference type="InterPro" id="IPR003010">
    <property type="entry name" value="C-N_Hydrolase"/>
</dbReference>
<dbReference type="Pfam" id="PF00795">
    <property type="entry name" value="CN_hydrolase"/>
    <property type="match status" value="1"/>
</dbReference>